<accession>A0A8J2RQX8</accession>
<dbReference type="InterPro" id="IPR004591">
    <property type="entry name" value="Rfa1"/>
</dbReference>
<sequence>MNRRNHPSLSCGAIPSIIGNGLYNETPILQVLGYKNLQGDNNDRYRILISDGKYSYAYGMLATQLNHLIADGKLENFTIIRVKKFVVNKVATKATTGKEQKKIIILLDVEPVVPGSEVGEKIGNPQTLNDGGEVAEEAATNSKPAPLGNMNNYNGSKSAPVNNGGYGHSAEKSDIVTHPIVSLTPYQNKWTVKVRVTNKSDIRTWSNSRGEGKLFSLDMMDETGEIRATAFNAECDKFYHMIEIGKVYYISQAQLKAANKQYTSIKNDYEMTFSQNTTVIACHDDTSSIPSIQFNFVPIVQLTSLEKDSIVDVIGVVKSANDVRVIVSKTTNKELRMREVQMVDSSNTEVNLTLWGKMGEEFDASSQPVVALKGVKLSDFGGRSLGTVSSTVVQINPDMSEAHKLRGWFDNGGSSSAVSSISTSRVAGTGGGGSYKTFGEAKLENLGNNDKPDYYNVKAMVAMINKERALYMACPTDECNKKVIDQNNGLYRCEKCQREFQDFKWRMMLSVNIADATEQQWVTCFQETAEALLGKSADVIGRLKDTDNNEFQKIFEEATFKWYIFRLRVKMEMYNDENRLKTNVYEVKEINYKEHNERLIREMKEMAASE</sequence>
<feature type="domain" description="Replication protein A OB" evidence="15">
    <location>
        <begin position="299"/>
        <end position="396"/>
    </location>
</feature>
<reference evidence="16" key="1">
    <citation type="submission" date="2021-11" db="EMBL/GenBank/DDBJ databases">
        <authorList>
            <person name="Schell T."/>
        </authorList>
    </citation>
    <scope>NUCLEOTIDE SEQUENCE</scope>
    <source>
        <strain evidence="16">M5</strain>
    </source>
</reference>
<evidence type="ECO:0000256" key="4">
    <source>
        <dbReference type="ARBA" id="ARBA00022723"/>
    </source>
</evidence>
<keyword evidence="5 11" id="KW-0863">Zinc-finger</keyword>
<dbReference type="SUPFAM" id="SSF50249">
    <property type="entry name" value="Nucleic acid-binding proteins"/>
    <property type="match status" value="4"/>
</dbReference>
<dbReference type="FunFam" id="2.40.50.140:FF:000117">
    <property type="entry name" value="Replication protein A subunit"/>
    <property type="match status" value="1"/>
</dbReference>
<dbReference type="GO" id="GO:0008270">
    <property type="term" value="F:zinc ion binding"/>
    <property type="evidence" value="ECO:0007669"/>
    <property type="project" value="UniProtKB-KW"/>
</dbReference>
<proteinExistence type="inferred from homology"/>
<evidence type="ECO:0000256" key="11">
    <source>
        <dbReference type="RuleBase" id="RU364130"/>
    </source>
</evidence>
<dbReference type="NCBIfam" id="TIGR00617">
    <property type="entry name" value="rpa1"/>
    <property type="match status" value="1"/>
</dbReference>
<keyword evidence="3 11" id="KW-0235">DNA replication</keyword>
<protein>
    <recommendedName>
        <fullName evidence="11">Replication protein A subunit</fullName>
    </recommendedName>
</protein>
<feature type="domain" description="Replication factor A C-terminal" evidence="14">
    <location>
        <begin position="454"/>
        <end position="599"/>
    </location>
</feature>
<dbReference type="InterPro" id="IPR007199">
    <property type="entry name" value="Rep_factor-A_N"/>
</dbReference>
<dbReference type="Pfam" id="PF04057">
    <property type="entry name" value="Rep-A_N"/>
    <property type="match status" value="1"/>
</dbReference>
<dbReference type="CDD" id="cd04477">
    <property type="entry name" value="RPA1N"/>
    <property type="match status" value="1"/>
</dbReference>
<dbReference type="GO" id="GO:0006260">
    <property type="term" value="P:DNA replication"/>
    <property type="evidence" value="ECO:0007669"/>
    <property type="project" value="UniProtKB-KW"/>
</dbReference>
<dbReference type="PANTHER" id="PTHR47165">
    <property type="entry name" value="OS03G0429900 PROTEIN"/>
    <property type="match status" value="1"/>
</dbReference>
<keyword evidence="6 11" id="KW-0862">Zinc</keyword>
<dbReference type="CDD" id="cd04475">
    <property type="entry name" value="RPA1_DBD_B"/>
    <property type="match status" value="1"/>
</dbReference>
<dbReference type="Proteomes" id="UP000789390">
    <property type="component" value="Unassembled WGS sequence"/>
</dbReference>
<dbReference type="GO" id="GO:0006310">
    <property type="term" value="P:DNA recombination"/>
    <property type="evidence" value="ECO:0007669"/>
    <property type="project" value="InterPro"/>
</dbReference>
<name>A0A8J2RQX8_9CRUS</name>
<comment type="subunit">
    <text evidence="10 11">Component of the heterotrimeric canonical replication protein A complex (RPA).</text>
</comment>
<gene>
    <name evidence="16" type="ORF">DGAL_LOCUS6734</name>
</gene>
<keyword evidence="17" id="KW-1185">Reference proteome</keyword>
<evidence type="ECO:0000256" key="3">
    <source>
        <dbReference type="ARBA" id="ARBA00022705"/>
    </source>
</evidence>
<dbReference type="FunFam" id="2.40.50.140:FF:000041">
    <property type="entry name" value="Replication protein A subunit"/>
    <property type="match status" value="1"/>
</dbReference>
<comment type="caution">
    <text evidence="16">The sequence shown here is derived from an EMBL/GenBank/DDBJ whole genome shotgun (WGS) entry which is preliminary data.</text>
</comment>
<comment type="subcellular location">
    <subcellularLocation>
        <location evidence="1 11">Nucleus</location>
    </subcellularLocation>
</comment>
<dbReference type="InterPro" id="IPR047192">
    <property type="entry name" value="Euk_RPA1_DBD_C"/>
</dbReference>
<dbReference type="InterPro" id="IPR031657">
    <property type="entry name" value="REPA_OB_2"/>
</dbReference>
<dbReference type="InterPro" id="IPR013955">
    <property type="entry name" value="Rep_factor-A_C"/>
</dbReference>
<dbReference type="EMBL" id="CAKKLH010000124">
    <property type="protein sequence ID" value="CAH0104022.1"/>
    <property type="molecule type" value="Genomic_DNA"/>
</dbReference>
<evidence type="ECO:0000256" key="9">
    <source>
        <dbReference type="ARBA" id="ARBA00058595"/>
    </source>
</evidence>
<organism evidence="16 17">
    <name type="scientific">Daphnia galeata</name>
    <dbReference type="NCBI Taxonomy" id="27404"/>
    <lineage>
        <taxon>Eukaryota</taxon>
        <taxon>Metazoa</taxon>
        <taxon>Ecdysozoa</taxon>
        <taxon>Arthropoda</taxon>
        <taxon>Crustacea</taxon>
        <taxon>Branchiopoda</taxon>
        <taxon>Diplostraca</taxon>
        <taxon>Cladocera</taxon>
        <taxon>Anomopoda</taxon>
        <taxon>Daphniidae</taxon>
        <taxon>Daphnia</taxon>
    </lineage>
</organism>
<dbReference type="OrthoDB" id="1751331at2759"/>
<dbReference type="CDD" id="cd04474">
    <property type="entry name" value="RPA1_DBD_A"/>
    <property type="match status" value="1"/>
</dbReference>
<dbReference type="Pfam" id="PF08646">
    <property type="entry name" value="Rep_fac-A_C"/>
    <property type="match status" value="1"/>
</dbReference>
<dbReference type="Pfam" id="PF01336">
    <property type="entry name" value="tRNA_anti-codon"/>
    <property type="match status" value="1"/>
</dbReference>
<dbReference type="CDD" id="cd04476">
    <property type="entry name" value="RPA1_DBD_C"/>
    <property type="match status" value="1"/>
</dbReference>
<keyword evidence="8 11" id="KW-0539">Nucleus</keyword>
<dbReference type="InterPro" id="IPR004365">
    <property type="entry name" value="NA-bd_OB_tRNA"/>
</dbReference>
<dbReference type="FunFam" id="2.40.50.140:FF:000090">
    <property type="entry name" value="Replication protein A subunit"/>
    <property type="match status" value="1"/>
</dbReference>
<evidence type="ECO:0000256" key="6">
    <source>
        <dbReference type="ARBA" id="ARBA00022833"/>
    </source>
</evidence>
<evidence type="ECO:0000256" key="8">
    <source>
        <dbReference type="ARBA" id="ARBA00023242"/>
    </source>
</evidence>
<dbReference type="FunFam" id="2.40.50.140:FF:000064">
    <property type="entry name" value="Replication protein A subunit"/>
    <property type="match status" value="1"/>
</dbReference>
<evidence type="ECO:0000259" key="13">
    <source>
        <dbReference type="Pfam" id="PF04057"/>
    </source>
</evidence>
<evidence type="ECO:0000256" key="10">
    <source>
        <dbReference type="ARBA" id="ARBA00062035"/>
    </source>
</evidence>
<feature type="domain" description="OB" evidence="12">
    <location>
        <begin position="190"/>
        <end position="262"/>
    </location>
</feature>
<dbReference type="Gene3D" id="2.40.50.140">
    <property type="entry name" value="Nucleic acid-binding proteins"/>
    <property type="match status" value="4"/>
</dbReference>
<dbReference type="PANTHER" id="PTHR47165:SF4">
    <property type="entry name" value="OS03G0429900 PROTEIN"/>
    <property type="match status" value="1"/>
</dbReference>
<feature type="domain" description="Replication factor-A protein 1 N-terminal" evidence="13">
    <location>
        <begin position="9"/>
        <end position="112"/>
    </location>
</feature>
<evidence type="ECO:0000259" key="15">
    <source>
        <dbReference type="Pfam" id="PF16900"/>
    </source>
</evidence>
<evidence type="ECO:0000256" key="2">
    <source>
        <dbReference type="ARBA" id="ARBA00005690"/>
    </source>
</evidence>
<evidence type="ECO:0000256" key="1">
    <source>
        <dbReference type="ARBA" id="ARBA00004123"/>
    </source>
</evidence>
<evidence type="ECO:0000259" key="12">
    <source>
        <dbReference type="Pfam" id="PF01336"/>
    </source>
</evidence>
<dbReference type="GO" id="GO:0006281">
    <property type="term" value="P:DNA repair"/>
    <property type="evidence" value="ECO:0007669"/>
    <property type="project" value="InterPro"/>
</dbReference>
<evidence type="ECO:0000313" key="17">
    <source>
        <dbReference type="Proteomes" id="UP000789390"/>
    </source>
</evidence>
<dbReference type="Pfam" id="PF16900">
    <property type="entry name" value="REPA_OB_2"/>
    <property type="match status" value="1"/>
</dbReference>
<comment type="similarity">
    <text evidence="2 11">Belongs to the replication factor A protein 1 family.</text>
</comment>
<evidence type="ECO:0000256" key="5">
    <source>
        <dbReference type="ARBA" id="ARBA00022771"/>
    </source>
</evidence>
<keyword evidence="7 11" id="KW-0238">DNA-binding</keyword>
<evidence type="ECO:0000313" key="16">
    <source>
        <dbReference type="EMBL" id="CAH0104022.1"/>
    </source>
</evidence>
<evidence type="ECO:0000256" key="7">
    <source>
        <dbReference type="ARBA" id="ARBA00023125"/>
    </source>
</evidence>
<dbReference type="AlphaFoldDB" id="A0A8J2RQX8"/>
<keyword evidence="4 11" id="KW-0479">Metal-binding</keyword>
<dbReference type="GO" id="GO:0003677">
    <property type="term" value="F:DNA binding"/>
    <property type="evidence" value="ECO:0007669"/>
    <property type="project" value="UniProtKB-KW"/>
</dbReference>
<evidence type="ECO:0000259" key="14">
    <source>
        <dbReference type="Pfam" id="PF08646"/>
    </source>
</evidence>
<dbReference type="InterPro" id="IPR012340">
    <property type="entry name" value="NA-bd_OB-fold"/>
</dbReference>
<dbReference type="GO" id="GO:0005634">
    <property type="term" value="C:nucleus"/>
    <property type="evidence" value="ECO:0007669"/>
    <property type="project" value="UniProtKB-SubCell"/>
</dbReference>
<comment type="function">
    <text evidence="9 11">As part of the heterotrimeric replication protein A complex (RPA/RP-A), binds and stabilizes single-stranded DNA intermediates, that form during DNA replication or upon DNA stress. It prevents their reannealing and in parallel, recruits and activates different proteins and complexes involved in DNA metabolism. Thereby, it plays an essential role both in DNA replication and the cellular response to DNA damage.</text>
</comment>